<evidence type="ECO:0000313" key="3">
    <source>
        <dbReference type="Proteomes" id="UP000886998"/>
    </source>
</evidence>
<dbReference type="Proteomes" id="UP000886998">
    <property type="component" value="Unassembled WGS sequence"/>
</dbReference>
<comment type="caution">
    <text evidence="2">The sequence shown here is derived from an EMBL/GenBank/DDBJ whole genome shotgun (WGS) entry which is preliminary data.</text>
</comment>
<evidence type="ECO:0000313" key="2">
    <source>
        <dbReference type="EMBL" id="GFY63616.1"/>
    </source>
</evidence>
<accession>A0A8X6Y2U0</accession>
<feature type="compositionally biased region" description="Basic residues" evidence="1">
    <location>
        <begin position="97"/>
        <end position="111"/>
    </location>
</feature>
<reference evidence="2" key="1">
    <citation type="submission" date="2020-08" db="EMBL/GenBank/DDBJ databases">
        <title>Multicomponent nature underlies the extraordinary mechanical properties of spider dragline silk.</title>
        <authorList>
            <person name="Kono N."/>
            <person name="Nakamura H."/>
            <person name="Mori M."/>
            <person name="Yoshida Y."/>
            <person name="Ohtoshi R."/>
            <person name="Malay A.D."/>
            <person name="Moran D.A.P."/>
            <person name="Tomita M."/>
            <person name="Numata K."/>
            <person name="Arakawa K."/>
        </authorList>
    </citation>
    <scope>NUCLEOTIDE SEQUENCE</scope>
</reference>
<name>A0A8X6Y2U0_9ARAC</name>
<dbReference type="EMBL" id="BMAV01014866">
    <property type="protein sequence ID" value="GFY63616.1"/>
    <property type="molecule type" value="Genomic_DNA"/>
</dbReference>
<protein>
    <submittedName>
        <fullName evidence="2">Uncharacterized protein</fullName>
    </submittedName>
</protein>
<dbReference type="AlphaFoldDB" id="A0A8X6Y2U0"/>
<feature type="region of interest" description="Disordered" evidence="1">
    <location>
        <begin position="89"/>
        <end position="125"/>
    </location>
</feature>
<keyword evidence="3" id="KW-1185">Reference proteome</keyword>
<sequence>MKFLEKKDVNILILNNPISSLYILNRIYYERFNLGDRKRRSRNAKPQTEWTRRGQYHLRCSLAGVKSAGKNQQEEGLILSSLQISIIQSEKGSGSRNTKKRPAPPYRKTKQNVKGMEKQGRSYIQ</sequence>
<organism evidence="2 3">
    <name type="scientific">Trichonephila inaurata madagascariensis</name>
    <dbReference type="NCBI Taxonomy" id="2747483"/>
    <lineage>
        <taxon>Eukaryota</taxon>
        <taxon>Metazoa</taxon>
        <taxon>Ecdysozoa</taxon>
        <taxon>Arthropoda</taxon>
        <taxon>Chelicerata</taxon>
        <taxon>Arachnida</taxon>
        <taxon>Araneae</taxon>
        <taxon>Araneomorphae</taxon>
        <taxon>Entelegynae</taxon>
        <taxon>Araneoidea</taxon>
        <taxon>Nephilidae</taxon>
        <taxon>Trichonephila</taxon>
        <taxon>Trichonephila inaurata</taxon>
    </lineage>
</organism>
<gene>
    <name evidence="2" type="ORF">TNIN_193531</name>
</gene>
<evidence type="ECO:0000256" key="1">
    <source>
        <dbReference type="SAM" id="MobiDB-lite"/>
    </source>
</evidence>
<proteinExistence type="predicted"/>
<feature type="compositionally biased region" description="Basic and acidic residues" evidence="1">
    <location>
        <begin position="115"/>
        <end position="125"/>
    </location>
</feature>